<evidence type="ECO:0000313" key="2">
    <source>
        <dbReference type="Proteomes" id="UP000028782"/>
    </source>
</evidence>
<dbReference type="HOGENOM" id="CLU_2166671_0_0_4"/>
<proteinExistence type="predicted"/>
<dbReference type="EMBL" id="CP006704">
    <property type="protein sequence ID" value="AIJ45764.1"/>
    <property type="molecule type" value="Genomic_DNA"/>
</dbReference>
<evidence type="ECO:0000313" key="1">
    <source>
        <dbReference type="EMBL" id="AIJ45764.1"/>
    </source>
</evidence>
<gene>
    <name evidence="1" type="ORF">O987_08094</name>
</gene>
<sequence>MQQRKLLCPTERGQDQWPLLELCVQPLWVDGTYSRADKADFQHLEGSLLARGCFSPENSHWRSDCLGALNDCYEAVTGSSTSGHEQQQPLHSRHLKPQYGWQQWVDLRLA</sequence>
<name>A0A076PG76_COMTE</name>
<dbReference type="KEGG" id="ctes:O987_08094"/>
<organism evidence="1 2">
    <name type="scientific">Comamonas testosteroni TK102</name>
    <dbReference type="NCBI Taxonomy" id="1392005"/>
    <lineage>
        <taxon>Bacteria</taxon>
        <taxon>Pseudomonadati</taxon>
        <taxon>Pseudomonadota</taxon>
        <taxon>Betaproteobacteria</taxon>
        <taxon>Burkholderiales</taxon>
        <taxon>Comamonadaceae</taxon>
        <taxon>Comamonas</taxon>
    </lineage>
</organism>
<protein>
    <submittedName>
        <fullName evidence="1">Uncharacterized protein</fullName>
    </submittedName>
</protein>
<reference evidence="1 2" key="1">
    <citation type="journal article" date="2014" name="Genome Announc.">
        <title>Complete Genome Sequence of Polychlorinated Biphenyl Degrader Comamonas testosteroni TK102 (NBRC 109938).</title>
        <authorList>
            <person name="Fukuda K."/>
            <person name="Hosoyama A."/>
            <person name="Tsuchikane K."/>
            <person name="Ohji S."/>
            <person name="Yamazoe A."/>
            <person name="Fujita N."/>
            <person name="Shintani M."/>
            <person name="Kimbara K."/>
        </authorList>
    </citation>
    <scope>NUCLEOTIDE SEQUENCE [LARGE SCALE GENOMIC DNA]</scope>
    <source>
        <strain evidence="1">TK102</strain>
    </source>
</reference>
<dbReference type="AlphaFoldDB" id="A0A076PG76"/>
<dbReference type="Proteomes" id="UP000028782">
    <property type="component" value="Chromosome"/>
</dbReference>
<accession>A0A076PG76</accession>